<evidence type="ECO:0000256" key="2">
    <source>
        <dbReference type="SAM" id="MobiDB-lite"/>
    </source>
</evidence>
<dbReference type="InterPro" id="IPR003604">
    <property type="entry name" value="Matrin/U1-like-C_Znf_C2H2"/>
</dbReference>
<feature type="region of interest" description="Disordered" evidence="2">
    <location>
        <begin position="53"/>
        <end position="187"/>
    </location>
</feature>
<feature type="compositionally biased region" description="Basic and acidic residues" evidence="2">
    <location>
        <begin position="87"/>
        <end position="98"/>
    </location>
</feature>
<reference evidence="5" key="1">
    <citation type="submission" date="2025-08" db="UniProtKB">
        <authorList>
            <consortium name="RefSeq"/>
        </authorList>
    </citation>
    <scope>IDENTIFICATION</scope>
    <source>
        <tissue evidence="5">Gonads</tissue>
    </source>
</reference>
<keyword evidence="4" id="KW-1185">Reference proteome</keyword>
<evidence type="ECO:0000259" key="3">
    <source>
        <dbReference type="PROSITE" id="PS50157"/>
    </source>
</evidence>
<evidence type="ECO:0000313" key="5">
    <source>
        <dbReference type="RefSeq" id="XP_030761469.1"/>
    </source>
</evidence>
<accession>A0A6J2YE60</accession>
<evidence type="ECO:0000256" key="1">
    <source>
        <dbReference type="PROSITE-ProRule" id="PRU00042"/>
    </source>
</evidence>
<feature type="compositionally biased region" description="Acidic residues" evidence="2">
    <location>
        <begin position="488"/>
        <end position="512"/>
    </location>
</feature>
<dbReference type="PANTHER" id="PTHR15491:SF9">
    <property type="entry name" value="CIP1-INTERACTING ZINC FINGER PROTEIN"/>
    <property type="match status" value="1"/>
</dbReference>
<feature type="compositionally biased region" description="Basic and acidic residues" evidence="2">
    <location>
        <begin position="115"/>
        <end position="138"/>
    </location>
</feature>
<dbReference type="PROSITE" id="PS00028">
    <property type="entry name" value="ZINC_FINGER_C2H2_1"/>
    <property type="match status" value="3"/>
</dbReference>
<dbReference type="Pfam" id="PF23330">
    <property type="entry name" value="zf-C2H2_14"/>
    <property type="match status" value="1"/>
</dbReference>
<feature type="region of interest" description="Disordered" evidence="2">
    <location>
        <begin position="1"/>
        <end position="40"/>
    </location>
</feature>
<dbReference type="KEGG" id="soy:115886452"/>
<protein>
    <submittedName>
        <fullName evidence="5">Zinc finger protein on ecdysone puffs-like</fullName>
    </submittedName>
</protein>
<dbReference type="PANTHER" id="PTHR15491">
    <property type="match status" value="1"/>
</dbReference>
<feature type="compositionally biased region" description="Low complexity" evidence="2">
    <location>
        <begin position="53"/>
        <end position="70"/>
    </location>
</feature>
<feature type="compositionally biased region" description="Basic and acidic residues" evidence="2">
    <location>
        <begin position="331"/>
        <end position="345"/>
    </location>
</feature>
<dbReference type="FunCoup" id="A0A6J2YE60">
    <property type="interactions" value="627"/>
</dbReference>
<dbReference type="InterPro" id="IPR026811">
    <property type="entry name" value="CIZ1"/>
</dbReference>
<feature type="region of interest" description="Disordered" evidence="2">
    <location>
        <begin position="455"/>
        <end position="594"/>
    </location>
</feature>
<feature type="domain" description="C2H2-type" evidence="3">
    <location>
        <begin position="418"/>
        <end position="442"/>
    </location>
</feature>
<feature type="compositionally biased region" description="Acidic residues" evidence="2">
    <location>
        <begin position="520"/>
        <end position="541"/>
    </location>
</feature>
<keyword evidence="1" id="KW-0863">Zinc-finger</keyword>
<dbReference type="GO" id="GO:0003676">
    <property type="term" value="F:nucleic acid binding"/>
    <property type="evidence" value="ECO:0007669"/>
    <property type="project" value="InterPro"/>
</dbReference>
<evidence type="ECO:0000313" key="4">
    <source>
        <dbReference type="Proteomes" id="UP000504635"/>
    </source>
</evidence>
<dbReference type="OrthoDB" id="6378952at2759"/>
<dbReference type="InterPro" id="IPR056345">
    <property type="entry name" value="Znf-C2H2_CIZ1"/>
</dbReference>
<dbReference type="Proteomes" id="UP000504635">
    <property type="component" value="Unplaced"/>
</dbReference>
<dbReference type="InterPro" id="IPR036236">
    <property type="entry name" value="Znf_C2H2_sf"/>
</dbReference>
<proteinExistence type="predicted"/>
<dbReference type="SMART" id="SM00355">
    <property type="entry name" value="ZnF_C2H2"/>
    <property type="match status" value="3"/>
</dbReference>
<dbReference type="AlphaFoldDB" id="A0A6J2YE60"/>
<gene>
    <name evidence="5" type="primary">LOC115886452</name>
</gene>
<feature type="compositionally biased region" description="Polar residues" evidence="2">
    <location>
        <begin position="19"/>
        <end position="38"/>
    </location>
</feature>
<feature type="region of interest" description="Disordered" evidence="2">
    <location>
        <begin position="331"/>
        <end position="368"/>
    </location>
</feature>
<keyword evidence="1" id="KW-0862">Zinc</keyword>
<dbReference type="RefSeq" id="XP_030761469.1">
    <property type="nucleotide sequence ID" value="XM_030905609.1"/>
</dbReference>
<feature type="compositionally biased region" description="Basic and acidic residues" evidence="2">
    <location>
        <begin position="455"/>
        <end position="481"/>
    </location>
</feature>
<dbReference type="SMART" id="SM00451">
    <property type="entry name" value="ZnF_U1"/>
    <property type="match status" value="2"/>
</dbReference>
<dbReference type="Pfam" id="PF12874">
    <property type="entry name" value="zf-met"/>
    <property type="match status" value="1"/>
</dbReference>
<feature type="compositionally biased region" description="Acidic residues" evidence="2">
    <location>
        <begin position="346"/>
        <end position="366"/>
    </location>
</feature>
<name>A0A6J2YE60_SITOR</name>
<dbReference type="InterPro" id="IPR013087">
    <property type="entry name" value="Znf_C2H2_type"/>
</dbReference>
<dbReference type="InParanoid" id="A0A6J2YE60"/>
<keyword evidence="1" id="KW-0479">Metal-binding</keyword>
<sequence length="594" mass="68221">MSNRRFGNGHRGNNRSFSQPFQSGVSPWQGGNMNQGGLMSQLSNPQLALALSSLLQQQQPQQPPSLLSLNTSPAFSNNRDFGRFGNRSRDIRRHEPYNKNRGGWRSDKSRKRSPKRDEKKNFGKKKEDKKDSKPKNDDSAVVDSSAEDGVEDEKKETKRDWKDEKNTDGKDESGDEAPKADDKEGQFVGIPPKYLNCFVCNKQMWDGESMTKHVRGRAHHEMIKAFEESIHLCVDILRENMRLGEERKMIELNRQNRLKNFKDRNAFVEPNSHCNMCDLKFLGKIMVHRRSAGHQRLKRYLHPNCRICGKEFPSRLEWIEHRLTPEHLKKLHEEREKARGGKDGDEVTEAADETETAEETEADQDINLEPLLDEPLQMENENPIFELDEVLDGLQNRIPAYKPDRAVSSKSLKPFSGFVCDLCHRSFVEEQDAQDHLKTRRHYYTFVGALKTQFDRRERKRKASEEREKKKREEEAKKEASEQNGENEGAEEVEGNEDQEMYDPEEHTEDAEEGVKVEDENGDGDGDDVVEVKEDAEDAEETEVKEPEPEPEPVPEPKQVKEVKAEPPSTPSKATPRKAAVRNGAGPKSKRLRK</sequence>
<dbReference type="GeneID" id="115886452"/>
<dbReference type="SUPFAM" id="SSF57667">
    <property type="entry name" value="beta-beta-alpha zinc fingers"/>
    <property type="match status" value="1"/>
</dbReference>
<dbReference type="GO" id="GO:0005634">
    <property type="term" value="C:nucleus"/>
    <property type="evidence" value="ECO:0007669"/>
    <property type="project" value="TreeGrafter"/>
</dbReference>
<dbReference type="PROSITE" id="PS50157">
    <property type="entry name" value="ZINC_FINGER_C2H2_2"/>
    <property type="match status" value="1"/>
</dbReference>
<organism evidence="4 5">
    <name type="scientific">Sitophilus oryzae</name>
    <name type="common">Rice weevil</name>
    <name type="synonym">Curculio oryzae</name>
    <dbReference type="NCBI Taxonomy" id="7048"/>
    <lineage>
        <taxon>Eukaryota</taxon>
        <taxon>Metazoa</taxon>
        <taxon>Ecdysozoa</taxon>
        <taxon>Arthropoda</taxon>
        <taxon>Hexapoda</taxon>
        <taxon>Insecta</taxon>
        <taxon>Pterygota</taxon>
        <taxon>Neoptera</taxon>
        <taxon>Endopterygota</taxon>
        <taxon>Coleoptera</taxon>
        <taxon>Polyphaga</taxon>
        <taxon>Cucujiformia</taxon>
        <taxon>Curculionidae</taxon>
        <taxon>Dryophthorinae</taxon>
        <taxon>Sitophilus</taxon>
    </lineage>
</organism>
<dbReference type="GO" id="GO:0008270">
    <property type="term" value="F:zinc ion binding"/>
    <property type="evidence" value="ECO:0007669"/>
    <property type="project" value="UniProtKB-KW"/>
</dbReference>
<feature type="compositionally biased region" description="Basic and acidic residues" evidence="2">
    <location>
        <begin position="152"/>
        <end position="185"/>
    </location>
</feature>